<dbReference type="OrthoDB" id="2014905at2759"/>
<dbReference type="GO" id="GO:0003735">
    <property type="term" value="F:structural constituent of ribosome"/>
    <property type="evidence" value="ECO:0007669"/>
    <property type="project" value="InterPro"/>
</dbReference>
<comment type="subcellular location">
    <subcellularLocation>
        <location evidence="1">Mitochondrion</location>
    </subcellularLocation>
</comment>
<evidence type="ECO:0000256" key="4">
    <source>
        <dbReference type="ARBA" id="ARBA00022980"/>
    </source>
</evidence>
<keyword evidence="6" id="KW-0687">Ribonucleoprotein</keyword>
<sequence>MRSVLRSALRAAIAPRLTVSISFMLPRALAALSLPEASASAPAKLAWLPTQAGPSSAAAAEPANDEVFGWDGMLNAVPKSKVSHSRKAMRSANKGLKDRVDLVHCQACGTPKLAHHICGACYGSVARSQKAARRAADLESARADATPPQP</sequence>
<evidence type="ECO:0000256" key="5">
    <source>
        <dbReference type="ARBA" id="ARBA00023128"/>
    </source>
</evidence>
<dbReference type="GeneID" id="37270863"/>
<protein>
    <recommendedName>
        <fullName evidence="7">Large ribosomal subunit protein bL32m</fullName>
    </recommendedName>
</protein>
<accession>A0A316Z1R1</accession>
<evidence type="ECO:0000256" key="1">
    <source>
        <dbReference type="ARBA" id="ARBA00004173"/>
    </source>
</evidence>
<dbReference type="EMBL" id="KZ819304">
    <property type="protein sequence ID" value="PWN95471.1"/>
    <property type="molecule type" value="Genomic_DNA"/>
</dbReference>
<proteinExistence type="inferred from homology"/>
<comment type="similarity">
    <text evidence="2">Belongs to the bacterial ribosomal protein bL32 family.</text>
</comment>
<evidence type="ECO:0000313" key="8">
    <source>
        <dbReference type="EMBL" id="PWN95471.1"/>
    </source>
</evidence>
<gene>
    <name evidence="8" type="ORF">FA09DRAFT_332112</name>
</gene>
<dbReference type="GO" id="GO:0006412">
    <property type="term" value="P:translation"/>
    <property type="evidence" value="ECO:0007669"/>
    <property type="project" value="InterPro"/>
</dbReference>
<dbReference type="PANTHER" id="PTHR21026">
    <property type="entry name" value="39S RIBOSOMAL PROTEIN L32, MITOCHONDRIAL"/>
    <property type="match status" value="1"/>
</dbReference>
<evidence type="ECO:0000313" key="9">
    <source>
        <dbReference type="Proteomes" id="UP000245946"/>
    </source>
</evidence>
<keyword evidence="9" id="KW-1185">Reference proteome</keyword>
<evidence type="ECO:0000256" key="3">
    <source>
        <dbReference type="ARBA" id="ARBA00022946"/>
    </source>
</evidence>
<name>A0A316Z1R1_9BASI</name>
<reference evidence="8 9" key="1">
    <citation type="journal article" date="2018" name="Mol. Biol. Evol.">
        <title>Broad Genomic Sampling Reveals a Smut Pathogenic Ancestry of the Fungal Clade Ustilaginomycotina.</title>
        <authorList>
            <person name="Kijpornyongpan T."/>
            <person name="Mondo S.J."/>
            <person name="Barry K."/>
            <person name="Sandor L."/>
            <person name="Lee J."/>
            <person name="Lipzen A."/>
            <person name="Pangilinan J."/>
            <person name="LaButti K."/>
            <person name="Hainaut M."/>
            <person name="Henrissat B."/>
            <person name="Grigoriev I.V."/>
            <person name="Spatafora J.W."/>
            <person name="Aime M.C."/>
        </authorList>
    </citation>
    <scope>NUCLEOTIDE SEQUENCE [LARGE SCALE GENOMIC DNA]</scope>
    <source>
        <strain evidence="8 9">MCA 4186</strain>
    </source>
</reference>
<dbReference type="AlphaFoldDB" id="A0A316Z1R1"/>
<dbReference type="Proteomes" id="UP000245946">
    <property type="component" value="Unassembled WGS sequence"/>
</dbReference>
<evidence type="ECO:0000256" key="6">
    <source>
        <dbReference type="ARBA" id="ARBA00023274"/>
    </source>
</evidence>
<dbReference type="InterPro" id="IPR011332">
    <property type="entry name" value="Ribosomal_zn-bd"/>
</dbReference>
<evidence type="ECO:0000256" key="7">
    <source>
        <dbReference type="ARBA" id="ARBA00039935"/>
    </source>
</evidence>
<dbReference type="STRING" id="58919.A0A316Z1R1"/>
<keyword evidence="3" id="KW-0809">Transit peptide</keyword>
<dbReference type="GO" id="GO:0005762">
    <property type="term" value="C:mitochondrial large ribosomal subunit"/>
    <property type="evidence" value="ECO:0007669"/>
    <property type="project" value="TreeGrafter"/>
</dbReference>
<keyword evidence="5" id="KW-0496">Mitochondrion</keyword>
<dbReference type="InterPro" id="IPR051991">
    <property type="entry name" value="Mitoribosomal_protein_bL32"/>
</dbReference>
<dbReference type="Pfam" id="PF01783">
    <property type="entry name" value="Ribosomal_L32p"/>
    <property type="match status" value="1"/>
</dbReference>
<evidence type="ECO:0000256" key="2">
    <source>
        <dbReference type="ARBA" id="ARBA00008560"/>
    </source>
</evidence>
<dbReference type="RefSeq" id="XP_025595750.1">
    <property type="nucleotide sequence ID" value="XM_025743319.1"/>
</dbReference>
<dbReference type="InterPro" id="IPR002677">
    <property type="entry name" value="Ribosomal_bL32"/>
</dbReference>
<keyword evidence="4" id="KW-0689">Ribosomal protein</keyword>
<organism evidence="8 9">
    <name type="scientific">Tilletiopsis washingtonensis</name>
    <dbReference type="NCBI Taxonomy" id="58919"/>
    <lineage>
        <taxon>Eukaryota</taxon>
        <taxon>Fungi</taxon>
        <taxon>Dikarya</taxon>
        <taxon>Basidiomycota</taxon>
        <taxon>Ustilaginomycotina</taxon>
        <taxon>Exobasidiomycetes</taxon>
        <taxon>Entylomatales</taxon>
        <taxon>Entylomatales incertae sedis</taxon>
        <taxon>Tilletiopsis</taxon>
    </lineage>
</organism>
<dbReference type="SUPFAM" id="SSF57829">
    <property type="entry name" value="Zn-binding ribosomal proteins"/>
    <property type="match status" value="1"/>
</dbReference>
<dbReference type="PANTHER" id="PTHR21026:SF2">
    <property type="entry name" value="LARGE RIBOSOMAL SUBUNIT PROTEIN BL32M"/>
    <property type="match status" value="1"/>
</dbReference>
<dbReference type="NCBIfam" id="TIGR01031">
    <property type="entry name" value="rpmF_bact"/>
    <property type="match status" value="1"/>
</dbReference>